<accession>A0A158E6M7</accession>
<name>A0A158E6M7_9BURK</name>
<protein>
    <submittedName>
        <fullName evidence="1">Uncharacterized protein</fullName>
    </submittedName>
</protein>
<dbReference type="STRING" id="1777141.AWB80_08164"/>
<gene>
    <name evidence="1" type="ORF">AWB80_08164</name>
</gene>
<comment type="caution">
    <text evidence="1">The sequence shown here is derived from an EMBL/GenBank/DDBJ whole genome shotgun (WGS) entry which is preliminary data.</text>
</comment>
<dbReference type="OrthoDB" id="9931102at2"/>
<dbReference type="RefSeq" id="WP_087132039.1">
    <property type="nucleotide sequence ID" value="NZ_FCOE02000068.1"/>
</dbReference>
<evidence type="ECO:0000313" key="2">
    <source>
        <dbReference type="Proteomes" id="UP000054911"/>
    </source>
</evidence>
<dbReference type="InterPro" id="IPR056999">
    <property type="entry name" value="Phage_zn_bind"/>
</dbReference>
<dbReference type="EMBL" id="FCOE02000068">
    <property type="protein sequence ID" value="SAL01607.1"/>
    <property type="molecule type" value="Genomic_DNA"/>
</dbReference>
<reference evidence="1" key="1">
    <citation type="submission" date="2016-01" db="EMBL/GenBank/DDBJ databases">
        <authorList>
            <person name="Peeters C."/>
        </authorList>
    </citation>
    <scope>NUCLEOTIDE SEQUENCE [LARGE SCALE GENOMIC DNA]</scope>
    <source>
        <strain evidence="1">LMG 29323</strain>
    </source>
</reference>
<keyword evidence="2" id="KW-1185">Reference proteome</keyword>
<dbReference type="AlphaFoldDB" id="A0A158E6M7"/>
<dbReference type="Pfam" id="PF23895">
    <property type="entry name" value="Phage_zn_bind"/>
    <property type="match status" value="1"/>
</dbReference>
<evidence type="ECO:0000313" key="1">
    <source>
        <dbReference type="EMBL" id="SAL01607.1"/>
    </source>
</evidence>
<dbReference type="Proteomes" id="UP000054911">
    <property type="component" value="Unassembled WGS sequence"/>
</dbReference>
<proteinExistence type="predicted"/>
<sequence>MTQPKPNNTASFPHGLFCRACGWPVLHVCCNDGMAKTEPYASADYWGYCSNKTCEHHAGEEWWMEDPEFSFRAPTDT</sequence>
<organism evidence="1 2">
    <name type="scientific">Caballeronia pedi</name>
    <dbReference type="NCBI Taxonomy" id="1777141"/>
    <lineage>
        <taxon>Bacteria</taxon>
        <taxon>Pseudomonadati</taxon>
        <taxon>Pseudomonadota</taxon>
        <taxon>Betaproteobacteria</taxon>
        <taxon>Burkholderiales</taxon>
        <taxon>Burkholderiaceae</taxon>
        <taxon>Caballeronia</taxon>
    </lineage>
</organism>